<dbReference type="EMBL" id="BMZQ01000001">
    <property type="protein sequence ID" value="GHD07485.1"/>
    <property type="molecule type" value="Genomic_DNA"/>
</dbReference>
<dbReference type="PANTHER" id="PTHR34216">
    <property type="match status" value="1"/>
</dbReference>
<comment type="similarity">
    <text evidence="2">Belongs to the polysaccharide deacetylase family.</text>
</comment>
<dbReference type="SUPFAM" id="SSF88713">
    <property type="entry name" value="Glycoside hydrolase/deacetylase"/>
    <property type="match status" value="1"/>
</dbReference>
<dbReference type="InterPro" id="IPR011330">
    <property type="entry name" value="Glyco_hydro/deAcase_b/a-brl"/>
</dbReference>
<evidence type="ECO:0000256" key="4">
    <source>
        <dbReference type="ARBA" id="ARBA00022729"/>
    </source>
</evidence>
<proteinExistence type="inferred from homology"/>
<sequence length="352" mass="38807">MIDGVETLRKLTLATMRVTGLAALARPFLGGIGVILMLHRVTAAPAKPLDLNGHLAVRPDFLDAVLTDMRRQGYRFVSMDEAVRLVKEPDGGAPFATITLDDGYRDNLTEALPIFEKHQTPFTIYIAPGLIGGDVDLWWEVIEDVVTVKDKVLLATESGAVTWGARTRPEKAKTFHRLMGHLSGGVSESEQHGVVSSLGRLPYFDLLERSRSLLMCWDEIRSIEAHPLGTIGAHTVNHYALRRLDEATARAEIAEAACMLERELGVRPRHMAYPYGFAKAVGEREARLAEEVGFVSAVTTRHGLIHAEHAGHLHAMPRLSLNGRYQSISHVRTMLSGLTVAMANRGRRVVTM</sequence>
<protein>
    <recommendedName>
        <fullName evidence="3">Chitooligosaccharide deacetylase</fullName>
    </recommendedName>
    <alternativeName>
        <fullName evidence="5">Nodulation protein B</fullName>
    </alternativeName>
</protein>
<evidence type="ECO:0000256" key="2">
    <source>
        <dbReference type="ARBA" id="ARBA00010973"/>
    </source>
</evidence>
<dbReference type="PANTHER" id="PTHR34216:SF7">
    <property type="entry name" value="POLY-BETA-1,6-N-ACETYL-D-GLUCOSAMINE N-DEACETYLASE"/>
    <property type="match status" value="1"/>
</dbReference>
<feature type="domain" description="NodB homology" evidence="6">
    <location>
        <begin position="216"/>
        <end position="279"/>
    </location>
</feature>
<reference evidence="7" key="2">
    <citation type="submission" date="2020-09" db="EMBL/GenBank/DDBJ databases">
        <authorList>
            <person name="Sun Q."/>
            <person name="Kim S."/>
        </authorList>
    </citation>
    <scope>NUCLEOTIDE SEQUENCE</scope>
    <source>
        <strain evidence="7">KCTC 42249</strain>
    </source>
</reference>
<evidence type="ECO:0000313" key="7">
    <source>
        <dbReference type="EMBL" id="GHD07485.1"/>
    </source>
</evidence>
<evidence type="ECO:0000256" key="3">
    <source>
        <dbReference type="ARBA" id="ARBA00020071"/>
    </source>
</evidence>
<keyword evidence="4" id="KW-0732">Signal</keyword>
<name>A0A8J3DWI3_9HYPH</name>
<gene>
    <name evidence="7" type="ORF">GCM10016234_05940</name>
</gene>
<comment type="function">
    <text evidence="1">Is involved in generating a small heat-stable compound (Nod), an acylated oligomer of N-acetylglucosamine, that stimulates mitosis in various plant protoplasts.</text>
</comment>
<organism evidence="7 8">
    <name type="scientific">Tianweitania populi</name>
    <dbReference type="NCBI Taxonomy" id="1607949"/>
    <lineage>
        <taxon>Bacteria</taxon>
        <taxon>Pseudomonadati</taxon>
        <taxon>Pseudomonadota</taxon>
        <taxon>Alphaproteobacteria</taxon>
        <taxon>Hyphomicrobiales</taxon>
        <taxon>Phyllobacteriaceae</taxon>
        <taxon>Tianweitania</taxon>
    </lineage>
</organism>
<dbReference type="Proteomes" id="UP000630142">
    <property type="component" value="Unassembled WGS sequence"/>
</dbReference>
<dbReference type="CDD" id="cd10968">
    <property type="entry name" value="CE4_Mlr8448_like_5s"/>
    <property type="match status" value="1"/>
</dbReference>
<dbReference type="RefSeq" id="WP_189501519.1">
    <property type="nucleotide sequence ID" value="NZ_BMZQ01000001.1"/>
</dbReference>
<dbReference type="GO" id="GO:0005975">
    <property type="term" value="P:carbohydrate metabolic process"/>
    <property type="evidence" value="ECO:0007669"/>
    <property type="project" value="InterPro"/>
</dbReference>
<evidence type="ECO:0000256" key="1">
    <source>
        <dbReference type="ARBA" id="ARBA00003236"/>
    </source>
</evidence>
<dbReference type="GO" id="GO:0016810">
    <property type="term" value="F:hydrolase activity, acting on carbon-nitrogen (but not peptide) bonds"/>
    <property type="evidence" value="ECO:0007669"/>
    <property type="project" value="InterPro"/>
</dbReference>
<comment type="caution">
    <text evidence="7">The sequence shown here is derived from an EMBL/GenBank/DDBJ whole genome shotgun (WGS) entry which is preliminary data.</text>
</comment>
<accession>A0A8J3DWI3</accession>
<evidence type="ECO:0000313" key="8">
    <source>
        <dbReference type="Proteomes" id="UP000630142"/>
    </source>
</evidence>
<reference evidence="7" key="1">
    <citation type="journal article" date="2014" name="Int. J. Syst. Evol. Microbiol.">
        <title>Complete genome sequence of Corynebacterium casei LMG S-19264T (=DSM 44701T), isolated from a smear-ripened cheese.</title>
        <authorList>
            <consortium name="US DOE Joint Genome Institute (JGI-PGF)"/>
            <person name="Walter F."/>
            <person name="Albersmeier A."/>
            <person name="Kalinowski J."/>
            <person name="Ruckert C."/>
        </authorList>
    </citation>
    <scope>NUCLEOTIDE SEQUENCE</scope>
    <source>
        <strain evidence="7">KCTC 42249</strain>
    </source>
</reference>
<dbReference type="AlphaFoldDB" id="A0A8J3DWI3"/>
<evidence type="ECO:0000256" key="5">
    <source>
        <dbReference type="ARBA" id="ARBA00032976"/>
    </source>
</evidence>
<keyword evidence="8" id="KW-1185">Reference proteome</keyword>
<dbReference type="InterPro" id="IPR002509">
    <property type="entry name" value="NODB_dom"/>
</dbReference>
<dbReference type="InterPro" id="IPR051398">
    <property type="entry name" value="Polysacch_Deacetylase"/>
</dbReference>
<evidence type="ECO:0000259" key="6">
    <source>
        <dbReference type="Pfam" id="PF01522"/>
    </source>
</evidence>
<dbReference type="Pfam" id="PF01522">
    <property type="entry name" value="Polysacc_deac_1"/>
    <property type="match status" value="1"/>
</dbReference>
<dbReference type="Gene3D" id="3.20.20.370">
    <property type="entry name" value="Glycoside hydrolase/deacetylase"/>
    <property type="match status" value="1"/>
</dbReference>